<sequence>MSSIVIKLGSLVVKTLSKPIANRIKAQAREHERFRRICVNFAQGIHRWDMRFRLGLLQDSAALEKQAAREAAEAQAKKHKSEAPTVKTEAQTKADEAAEARPKDSLDKLKEPRKKPKIRPLSEAKAIDLGSNFVSESFLFLVGVSLVFFETYRRSKQETSKREDVADQIEKLETQAKMFRKAFVDLEKETLKHNGTGLTGTRRILPKEVYELEEEDETEAKPKGLFSWFRGIYQRDVQEVETNPEPSVKAAEISPHSTSSGQNATTKNDSKPTSILSKILPTADKNDSVNYTQEVGEDPKNATTKSNGPPKEGGSKS</sequence>
<dbReference type="OrthoDB" id="2129069at2759"/>
<dbReference type="Pfam" id="PF07047">
    <property type="entry name" value="OPA3"/>
    <property type="match status" value="1"/>
</dbReference>
<dbReference type="GO" id="GO:0005739">
    <property type="term" value="C:mitochondrion"/>
    <property type="evidence" value="ECO:0007669"/>
    <property type="project" value="TreeGrafter"/>
</dbReference>
<evidence type="ECO:0000256" key="2">
    <source>
        <dbReference type="ARBA" id="ARBA00023054"/>
    </source>
</evidence>
<proteinExistence type="inferred from homology"/>
<keyword evidence="6" id="KW-1185">Reference proteome</keyword>
<dbReference type="InterPro" id="IPR010754">
    <property type="entry name" value="OPA3-like"/>
</dbReference>
<dbReference type="AlphaFoldDB" id="A0A8H3PGD2"/>
<feature type="compositionally biased region" description="Polar residues" evidence="4">
    <location>
        <begin position="255"/>
        <end position="276"/>
    </location>
</feature>
<evidence type="ECO:0000313" key="6">
    <source>
        <dbReference type="Proteomes" id="UP000664534"/>
    </source>
</evidence>
<dbReference type="PANTHER" id="PTHR12499">
    <property type="entry name" value="OPTIC ATROPHY 3 PROTEIN OPA3"/>
    <property type="match status" value="1"/>
</dbReference>
<feature type="region of interest" description="Disordered" evidence="4">
    <location>
        <begin position="70"/>
        <end position="118"/>
    </location>
</feature>
<dbReference type="EMBL" id="CAJPDT010000126">
    <property type="protein sequence ID" value="CAF9940038.1"/>
    <property type="molecule type" value="Genomic_DNA"/>
</dbReference>
<gene>
    <name evidence="5" type="ORF">IMSHALPRED_001730</name>
</gene>
<protein>
    <recommendedName>
        <fullName evidence="7">OPA3-like protein</fullName>
    </recommendedName>
</protein>
<feature type="coiled-coil region" evidence="3">
    <location>
        <begin position="155"/>
        <end position="189"/>
    </location>
</feature>
<dbReference type="Proteomes" id="UP000664534">
    <property type="component" value="Unassembled WGS sequence"/>
</dbReference>
<dbReference type="PANTHER" id="PTHR12499:SF0">
    <property type="entry name" value="OPTIC ATROPHY 3 PROTEIN"/>
    <property type="match status" value="1"/>
</dbReference>
<feature type="region of interest" description="Disordered" evidence="4">
    <location>
        <begin position="240"/>
        <end position="317"/>
    </location>
</feature>
<reference evidence="5" key="1">
    <citation type="submission" date="2021-03" db="EMBL/GenBank/DDBJ databases">
        <authorList>
            <person name="Tagirdzhanova G."/>
        </authorList>
    </citation>
    <scope>NUCLEOTIDE SEQUENCE</scope>
</reference>
<evidence type="ECO:0000256" key="1">
    <source>
        <dbReference type="ARBA" id="ARBA00007584"/>
    </source>
</evidence>
<dbReference type="GO" id="GO:0019216">
    <property type="term" value="P:regulation of lipid metabolic process"/>
    <property type="evidence" value="ECO:0007669"/>
    <property type="project" value="TreeGrafter"/>
</dbReference>
<evidence type="ECO:0000313" key="5">
    <source>
        <dbReference type="EMBL" id="CAF9940038.1"/>
    </source>
</evidence>
<evidence type="ECO:0008006" key="7">
    <source>
        <dbReference type="Google" id="ProtNLM"/>
    </source>
</evidence>
<name>A0A8H3PGD2_9LECA</name>
<comment type="similarity">
    <text evidence="1">Belongs to the OPA3 family.</text>
</comment>
<organism evidence="5 6">
    <name type="scientific">Imshaugia aleurites</name>
    <dbReference type="NCBI Taxonomy" id="172621"/>
    <lineage>
        <taxon>Eukaryota</taxon>
        <taxon>Fungi</taxon>
        <taxon>Dikarya</taxon>
        <taxon>Ascomycota</taxon>
        <taxon>Pezizomycotina</taxon>
        <taxon>Lecanoromycetes</taxon>
        <taxon>OSLEUM clade</taxon>
        <taxon>Lecanoromycetidae</taxon>
        <taxon>Lecanorales</taxon>
        <taxon>Lecanorineae</taxon>
        <taxon>Parmeliaceae</taxon>
        <taxon>Imshaugia</taxon>
    </lineage>
</organism>
<evidence type="ECO:0000256" key="3">
    <source>
        <dbReference type="SAM" id="Coils"/>
    </source>
</evidence>
<comment type="caution">
    <text evidence="5">The sequence shown here is derived from an EMBL/GenBank/DDBJ whole genome shotgun (WGS) entry which is preliminary data.</text>
</comment>
<feature type="compositionally biased region" description="Basic and acidic residues" evidence="4">
    <location>
        <begin position="90"/>
        <end position="110"/>
    </location>
</feature>
<keyword evidence="2 3" id="KW-0175">Coiled coil</keyword>
<accession>A0A8H3PGD2</accession>
<evidence type="ECO:0000256" key="4">
    <source>
        <dbReference type="SAM" id="MobiDB-lite"/>
    </source>
</evidence>